<dbReference type="Proteomes" id="UP000024635">
    <property type="component" value="Unassembled WGS sequence"/>
</dbReference>
<gene>
    <name evidence="3" type="primary">Acey_s0154.g3002</name>
    <name evidence="3" type="ORF">Y032_0154g3002</name>
</gene>
<evidence type="ECO:0000259" key="2">
    <source>
        <dbReference type="PROSITE" id="PS50878"/>
    </source>
</evidence>
<dbReference type="OrthoDB" id="3212410at2759"/>
<feature type="domain" description="Reverse transcriptase" evidence="2">
    <location>
        <begin position="1"/>
        <end position="198"/>
    </location>
</feature>
<name>A0A016T028_9BILA</name>
<feature type="compositionally biased region" description="Polar residues" evidence="1">
    <location>
        <begin position="14"/>
        <end position="28"/>
    </location>
</feature>
<dbReference type="EMBL" id="JARK01001490">
    <property type="protein sequence ID" value="EYB96035.1"/>
    <property type="molecule type" value="Genomic_DNA"/>
</dbReference>
<feature type="region of interest" description="Disordered" evidence="1">
    <location>
        <begin position="1"/>
        <end position="48"/>
    </location>
</feature>
<dbReference type="PANTHER" id="PTHR21301">
    <property type="entry name" value="REVERSE TRANSCRIPTASE"/>
    <property type="match status" value="1"/>
</dbReference>
<reference evidence="4" key="1">
    <citation type="journal article" date="2015" name="Nat. Genet.">
        <title>The genome and transcriptome of the zoonotic hookworm Ancylostoma ceylanicum identify infection-specific gene families.</title>
        <authorList>
            <person name="Schwarz E.M."/>
            <person name="Hu Y."/>
            <person name="Antoshechkin I."/>
            <person name="Miller M.M."/>
            <person name="Sternberg P.W."/>
            <person name="Aroian R.V."/>
        </authorList>
    </citation>
    <scope>NUCLEOTIDE SEQUENCE</scope>
    <source>
        <strain evidence="4">HY135</strain>
    </source>
</reference>
<dbReference type="PANTHER" id="PTHR21301:SF10">
    <property type="entry name" value="REVERSE TRANSCRIPTASE DOMAIN-CONTAINING PROTEIN"/>
    <property type="match status" value="1"/>
</dbReference>
<dbReference type="AlphaFoldDB" id="A0A016T028"/>
<organism evidence="3 4">
    <name type="scientific">Ancylostoma ceylanicum</name>
    <dbReference type="NCBI Taxonomy" id="53326"/>
    <lineage>
        <taxon>Eukaryota</taxon>
        <taxon>Metazoa</taxon>
        <taxon>Ecdysozoa</taxon>
        <taxon>Nematoda</taxon>
        <taxon>Chromadorea</taxon>
        <taxon>Rhabditida</taxon>
        <taxon>Rhabditina</taxon>
        <taxon>Rhabditomorpha</taxon>
        <taxon>Strongyloidea</taxon>
        <taxon>Ancylostomatidae</taxon>
        <taxon>Ancylostomatinae</taxon>
        <taxon>Ancylostoma</taxon>
    </lineage>
</organism>
<comment type="caution">
    <text evidence="3">The sequence shown here is derived from an EMBL/GenBank/DDBJ whole genome shotgun (WGS) entry which is preliminary data.</text>
</comment>
<protein>
    <recommendedName>
        <fullName evidence="2">Reverse transcriptase domain-containing protein</fullName>
    </recommendedName>
</protein>
<evidence type="ECO:0000313" key="3">
    <source>
        <dbReference type="EMBL" id="EYB96035.1"/>
    </source>
</evidence>
<evidence type="ECO:0000256" key="1">
    <source>
        <dbReference type="SAM" id="MobiDB-lite"/>
    </source>
</evidence>
<proteinExistence type="predicted"/>
<accession>A0A016T028</accession>
<evidence type="ECO:0000313" key="4">
    <source>
        <dbReference type="Proteomes" id="UP000024635"/>
    </source>
</evidence>
<keyword evidence="4" id="KW-1185">Reference proteome</keyword>
<dbReference type="PROSITE" id="PS50878">
    <property type="entry name" value="RT_POL"/>
    <property type="match status" value="1"/>
</dbReference>
<sequence>MLATQGKSYDKNTYRSSESNTNGSSLLESLSHDNENESGTSGHRHYPSEPTRWTFPCKIPSRVYYASFDVESLYTNVNNDNAVKAVISLYGQHESQIHSMGFNADDIRVMLSATLSCNIFCFNNKMYEQKRGLGNRIAPLLAIISMDHMERITLTSNILLYKRYVDDALVIGISKNEVERKLEGLNAVDDNILYDGET</sequence>
<dbReference type="InterPro" id="IPR000477">
    <property type="entry name" value="RT_dom"/>
</dbReference>